<name>A0A0D2LKR3_HYPSF</name>
<accession>A0A0D2LKR3</accession>
<dbReference type="Proteomes" id="UP000054270">
    <property type="component" value="Unassembled WGS sequence"/>
</dbReference>
<sequence length="118" mass="13335">MSLHYNSDYITFCGDIWRRWAACLAPRVPLRAARRRAQAHLLQRRRNVPPDARMRPDASPDRPSSRSDIPGILRASVRAHPKRWYVRNRANAIRGTPPPALRRAHAHATIAGAAVCCV</sequence>
<protein>
    <submittedName>
        <fullName evidence="2">Uncharacterized protein</fullName>
    </submittedName>
</protein>
<feature type="compositionally biased region" description="Basic and acidic residues" evidence="1">
    <location>
        <begin position="52"/>
        <end position="65"/>
    </location>
</feature>
<evidence type="ECO:0000313" key="3">
    <source>
        <dbReference type="Proteomes" id="UP000054270"/>
    </source>
</evidence>
<keyword evidence="3" id="KW-1185">Reference proteome</keyword>
<evidence type="ECO:0000313" key="2">
    <source>
        <dbReference type="EMBL" id="KJA28362.1"/>
    </source>
</evidence>
<dbReference type="AlphaFoldDB" id="A0A0D2LKR3"/>
<gene>
    <name evidence="2" type="ORF">HYPSUDRAFT_33726</name>
</gene>
<feature type="region of interest" description="Disordered" evidence="1">
    <location>
        <begin position="40"/>
        <end position="73"/>
    </location>
</feature>
<reference evidence="3" key="1">
    <citation type="submission" date="2014-04" db="EMBL/GenBank/DDBJ databases">
        <title>Evolutionary Origins and Diversification of the Mycorrhizal Mutualists.</title>
        <authorList>
            <consortium name="DOE Joint Genome Institute"/>
            <consortium name="Mycorrhizal Genomics Consortium"/>
            <person name="Kohler A."/>
            <person name="Kuo A."/>
            <person name="Nagy L.G."/>
            <person name="Floudas D."/>
            <person name="Copeland A."/>
            <person name="Barry K.W."/>
            <person name="Cichocki N."/>
            <person name="Veneault-Fourrey C."/>
            <person name="LaButti K."/>
            <person name="Lindquist E.A."/>
            <person name="Lipzen A."/>
            <person name="Lundell T."/>
            <person name="Morin E."/>
            <person name="Murat C."/>
            <person name="Riley R."/>
            <person name="Ohm R."/>
            <person name="Sun H."/>
            <person name="Tunlid A."/>
            <person name="Henrissat B."/>
            <person name="Grigoriev I.V."/>
            <person name="Hibbett D.S."/>
            <person name="Martin F."/>
        </authorList>
    </citation>
    <scope>NUCLEOTIDE SEQUENCE [LARGE SCALE GENOMIC DNA]</scope>
    <source>
        <strain evidence="3">FD-334 SS-4</strain>
    </source>
</reference>
<organism evidence="2 3">
    <name type="scientific">Hypholoma sublateritium (strain FD-334 SS-4)</name>
    <dbReference type="NCBI Taxonomy" id="945553"/>
    <lineage>
        <taxon>Eukaryota</taxon>
        <taxon>Fungi</taxon>
        <taxon>Dikarya</taxon>
        <taxon>Basidiomycota</taxon>
        <taxon>Agaricomycotina</taxon>
        <taxon>Agaricomycetes</taxon>
        <taxon>Agaricomycetidae</taxon>
        <taxon>Agaricales</taxon>
        <taxon>Agaricineae</taxon>
        <taxon>Strophariaceae</taxon>
        <taxon>Hypholoma</taxon>
    </lineage>
</organism>
<proteinExistence type="predicted"/>
<evidence type="ECO:0000256" key="1">
    <source>
        <dbReference type="SAM" id="MobiDB-lite"/>
    </source>
</evidence>
<dbReference type="EMBL" id="KN817521">
    <property type="protein sequence ID" value="KJA28362.1"/>
    <property type="molecule type" value="Genomic_DNA"/>
</dbReference>